<dbReference type="GO" id="GO:0009904">
    <property type="term" value="P:chloroplast accumulation movement"/>
    <property type="evidence" value="ECO:0007669"/>
    <property type="project" value="TreeGrafter"/>
</dbReference>
<feature type="coiled-coil region" evidence="3">
    <location>
        <begin position="764"/>
        <end position="808"/>
    </location>
</feature>
<dbReference type="PANTHER" id="PTHR32054:SF31">
    <property type="entry name" value="PROTEIN WEAK CHLOROPLAST MOVEMENT UNDER BLUE LIGHT 1"/>
    <property type="match status" value="1"/>
</dbReference>
<protein>
    <recommendedName>
        <fullName evidence="7">Protein WEAK CHLOROPLAST MOVEMENT UNDER BLUE LIGHT 1-like</fullName>
    </recommendedName>
</protein>
<dbReference type="InterPro" id="IPR008545">
    <property type="entry name" value="Web"/>
</dbReference>
<feature type="coiled-coil region" evidence="3">
    <location>
        <begin position="461"/>
        <end position="564"/>
    </location>
</feature>
<reference evidence="5 6" key="1">
    <citation type="journal article" date="2023" name="Hortic Res">
        <title>Pangenome of water caltrop reveals structural variations and asymmetric subgenome divergence after allopolyploidization.</title>
        <authorList>
            <person name="Zhang X."/>
            <person name="Chen Y."/>
            <person name="Wang L."/>
            <person name="Yuan Y."/>
            <person name="Fang M."/>
            <person name="Shi L."/>
            <person name="Lu R."/>
            <person name="Comes H.P."/>
            <person name="Ma Y."/>
            <person name="Chen Y."/>
            <person name="Huang G."/>
            <person name="Zhou Y."/>
            <person name="Zheng Z."/>
            <person name="Qiu Y."/>
        </authorList>
    </citation>
    <scope>NUCLEOTIDE SEQUENCE [LARGE SCALE GENOMIC DNA]</scope>
    <source>
        <strain evidence="5">F231</strain>
    </source>
</reference>
<feature type="coiled-coil region" evidence="3">
    <location>
        <begin position="284"/>
        <end position="346"/>
    </location>
</feature>
<dbReference type="GO" id="GO:0009903">
    <property type="term" value="P:chloroplast avoidance movement"/>
    <property type="evidence" value="ECO:0007669"/>
    <property type="project" value="TreeGrafter"/>
</dbReference>
<evidence type="ECO:0000256" key="2">
    <source>
        <dbReference type="ARBA" id="ARBA00023054"/>
    </source>
</evidence>
<comment type="caution">
    <text evidence="5">The sequence shown here is derived from an EMBL/GenBank/DDBJ whole genome shotgun (WGS) entry which is preliminary data.</text>
</comment>
<feature type="region of interest" description="Disordered" evidence="4">
    <location>
        <begin position="808"/>
        <end position="838"/>
    </location>
</feature>
<gene>
    <name evidence="5" type="ORF">SAY86_003495</name>
</gene>
<dbReference type="AlphaFoldDB" id="A0AAN7N426"/>
<proteinExistence type="inferred from homology"/>
<feature type="compositionally biased region" description="Polar residues" evidence="4">
    <location>
        <begin position="231"/>
        <end position="243"/>
    </location>
</feature>
<evidence type="ECO:0000313" key="6">
    <source>
        <dbReference type="Proteomes" id="UP001346149"/>
    </source>
</evidence>
<evidence type="ECO:0000256" key="1">
    <source>
        <dbReference type="ARBA" id="ARBA00005485"/>
    </source>
</evidence>
<feature type="coiled-coil region" evidence="3">
    <location>
        <begin position="600"/>
        <end position="690"/>
    </location>
</feature>
<feature type="compositionally biased region" description="Polar residues" evidence="4">
    <location>
        <begin position="812"/>
        <end position="828"/>
    </location>
</feature>
<keyword evidence="2 3" id="KW-0175">Coiled coil</keyword>
<feature type="region of interest" description="Disordered" evidence="4">
    <location>
        <begin position="1"/>
        <end position="41"/>
    </location>
</feature>
<comment type="similarity">
    <text evidence="1">Belongs to the WEB family.</text>
</comment>
<dbReference type="EMBL" id="JAXQNO010000001">
    <property type="protein sequence ID" value="KAK4803678.1"/>
    <property type="molecule type" value="Genomic_DNA"/>
</dbReference>
<accession>A0AAN7N426</accession>
<evidence type="ECO:0008006" key="7">
    <source>
        <dbReference type="Google" id="ProtNLM"/>
    </source>
</evidence>
<feature type="coiled-coil region" evidence="3">
    <location>
        <begin position="380"/>
        <end position="435"/>
    </location>
</feature>
<evidence type="ECO:0000256" key="4">
    <source>
        <dbReference type="SAM" id="MobiDB-lite"/>
    </source>
</evidence>
<organism evidence="5 6">
    <name type="scientific">Trapa natans</name>
    <name type="common">Water chestnut</name>
    <dbReference type="NCBI Taxonomy" id="22666"/>
    <lineage>
        <taxon>Eukaryota</taxon>
        <taxon>Viridiplantae</taxon>
        <taxon>Streptophyta</taxon>
        <taxon>Embryophyta</taxon>
        <taxon>Tracheophyta</taxon>
        <taxon>Spermatophyta</taxon>
        <taxon>Magnoliopsida</taxon>
        <taxon>eudicotyledons</taxon>
        <taxon>Gunneridae</taxon>
        <taxon>Pentapetalae</taxon>
        <taxon>rosids</taxon>
        <taxon>malvids</taxon>
        <taxon>Myrtales</taxon>
        <taxon>Lythraceae</taxon>
        <taxon>Trapa</taxon>
    </lineage>
</organism>
<evidence type="ECO:0000256" key="3">
    <source>
        <dbReference type="SAM" id="Coils"/>
    </source>
</evidence>
<dbReference type="Pfam" id="PF05701">
    <property type="entry name" value="WEMBL"/>
    <property type="match status" value="1"/>
</dbReference>
<feature type="region of interest" description="Disordered" evidence="4">
    <location>
        <begin position="219"/>
        <end position="245"/>
    </location>
</feature>
<dbReference type="Proteomes" id="UP001346149">
    <property type="component" value="Unassembled WGS sequence"/>
</dbReference>
<name>A0AAN7N426_TRANT</name>
<dbReference type="PANTHER" id="PTHR32054">
    <property type="entry name" value="HEAVY CHAIN, PUTATIVE, EXPRESSED-RELATED-RELATED"/>
    <property type="match status" value="1"/>
</dbReference>
<sequence>MDEVKVTGELDPFESCSPSSEVQDLSNTNGEGDSSTELLLAPQRSYCETATVEVPSLASSESSSQPLTFEVPSLALSENSLQHVTVEDTSRGPIAEQDQTLVENSSLSSSSIVNEANNVEETATIDAFDFGGLPDNLSIALKEYRGVEDNPAAETTSDIFAKEIEGRNSGRALEDARTEPLKDGSPIHTSKVDVGTVRIPPIATHVKNFLASTFLGTPRRNAGSPAIGSPMTDTPRSATSSKQVGEGRGLIDTAAPFDSVKDAVSKFGGIVDWKAHKIQTMERRKLVEDELEKVHEEIPEFKRRSQLAEEEKLRVVKDLDSTKRLIEELKLNLERAQTEEHQAKQDSELAKLRVEEMEQGIADDASVAAKAQLEVSKARHTAAVSELKSVKEELESLRLEYISLVEEKRNAAQKAEEAVAASKEVEKTVEELSIELIARKEALDSAQAAHLEAEEQRIGIVMAREQDCHNLEMELKQVEQELQKVQQQVQLAKDLKSKLDNASNLLVDLKAEMAAHVESTLNLKVDKTSEDPKKRPHNDLQAVVASARKELEEVMLNIEIATTEINCLKVAANSLRVDLEKEKLALETVRHRGGMATITVASLEADLQRTRAELAAVQAREKEAREKIAELPKQLQKAAQEADRARAMVQSACEELRRLKEEAEVARAGTNTLEGQLQAAQKEIEAARSSEKLAVAAIKALLDNESAQPATEAESLSFPGVTLSLEEYYDLGRRAHEAEEQANARLVEAISQIDLAKGRELKSLEKLEEASTEMARRKKGLQEALEEAERANEMKLSVEQELRKWRAEHQEQQLGRNTNGSSQITTPSPRADPKLGSSQASNFLEMNESNNFIRIPELPIPGHNVLNQSSNHIHGSGVETDASSPDIKYEKKKKRSFFPRILLFLARRKTHSSKST</sequence>
<keyword evidence="6" id="KW-1185">Reference proteome</keyword>
<evidence type="ECO:0000313" key="5">
    <source>
        <dbReference type="EMBL" id="KAK4803678.1"/>
    </source>
</evidence>
<dbReference type="GO" id="GO:0005829">
    <property type="term" value="C:cytosol"/>
    <property type="evidence" value="ECO:0007669"/>
    <property type="project" value="TreeGrafter"/>
</dbReference>
<feature type="compositionally biased region" description="Polar residues" evidence="4">
    <location>
        <begin position="16"/>
        <end position="37"/>
    </location>
</feature>